<dbReference type="EMBL" id="DF968226">
    <property type="protein sequence ID" value="GAP47076.1"/>
    <property type="molecule type" value="Genomic_DNA"/>
</dbReference>
<dbReference type="Proteomes" id="UP000053859">
    <property type="component" value="Unassembled WGS sequence"/>
</dbReference>
<protein>
    <submittedName>
        <fullName evidence="1">Uncharacterized protein</fullName>
    </submittedName>
</protein>
<dbReference type="RefSeq" id="WP_148640305.1">
    <property type="nucleotide sequence ID" value="NZ_DF968226.1"/>
</dbReference>
<name>A0A0K8PGQ2_STRAJ</name>
<dbReference type="PATRIC" id="fig|146537.3.peg.1915"/>
<accession>A0A0K8PGQ2</accession>
<organism evidence="1 2">
    <name type="scientific">Streptomyces azureus</name>
    <dbReference type="NCBI Taxonomy" id="146537"/>
    <lineage>
        <taxon>Bacteria</taxon>
        <taxon>Bacillati</taxon>
        <taxon>Actinomycetota</taxon>
        <taxon>Actinomycetes</taxon>
        <taxon>Kitasatosporales</taxon>
        <taxon>Streptomycetaceae</taxon>
        <taxon>Streptomyces</taxon>
    </lineage>
</organism>
<proteinExistence type="predicted"/>
<keyword evidence="2" id="KW-1185">Reference proteome</keyword>
<evidence type="ECO:0000313" key="1">
    <source>
        <dbReference type="EMBL" id="GAP47076.1"/>
    </source>
</evidence>
<gene>
    <name evidence="1" type="ORF">SAZU_1813</name>
</gene>
<sequence>MGRSENPVDRAVPERAQLADFLRDRKNTAGLTYRQMAKAVGGQPSEATFERAASGTIVPSMETVRMFIITTTTERDGLGPQFALIGGRELWIRARRATRAPYYVRRAPDPTLISDTAGFLRALRHQHVWIGYPTPGEMERMSEPGVLPRTTTRRIIDGDALPVDPQQAIAFLKACYVTDEAELASWLAAAVRSLREDPARSKNLDKWMKAHQELVQQAESKDLATVTALREKEEKRAA</sequence>
<evidence type="ECO:0000313" key="2">
    <source>
        <dbReference type="Proteomes" id="UP000053859"/>
    </source>
</evidence>
<dbReference type="AlphaFoldDB" id="A0A0K8PGQ2"/>
<reference evidence="1" key="1">
    <citation type="journal article" date="2015" name="Genome Announc.">
        <title>Draft Genome Sequence of Thiostrepton-Producing Streptomyces azureus ATCC 14921.</title>
        <authorList>
            <person name="Sakihara K."/>
            <person name="Maeda J."/>
            <person name="Tashiro K."/>
            <person name="Fujino Y."/>
            <person name="Kuhara S."/>
            <person name="Ohshima T."/>
            <person name="Ogata S."/>
            <person name="Doi K."/>
        </authorList>
    </citation>
    <scope>NUCLEOTIDE SEQUENCE [LARGE SCALE GENOMIC DNA]</scope>
    <source>
        <strain evidence="1">ATCC14921</strain>
    </source>
</reference>
<dbReference type="OrthoDB" id="4155684at2"/>
<dbReference type="Pfam" id="PF13560">
    <property type="entry name" value="HTH_31"/>
    <property type="match status" value="1"/>
</dbReference>